<dbReference type="PANTHER" id="PTHR39434">
    <property type="match status" value="1"/>
</dbReference>
<organism evidence="2 3">
    <name type="scientific">Francisella hispaniensis FSC454</name>
    <dbReference type="NCBI Taxonomy" id="1088883"/>
    <lineage>
        <taxon>Bacteria</taxon>
        <taxon>Pseudomonadati</taxon>
        <taxon>Pseudomonadota</taxon>
        <taxon>Gammaproteobacteria</taxon>
        <taxon>Thiotrichales</taxon>
        <taxon>Francisellaceae</taxon>
        <taxon>Francisella</taxon>
    </lineage>
</organism>
<sequence>MSNFEYKVHISLPMKNKKETKEFYTKLGFNVLDFSPSELMVNFFEQQIAFHELGPSGILKSPSIIAKTPKNDDIAIPSAHFGAFITAKDYHEMLNKLEKMDVKIIFGPNVYSQKDGIEEYMTFFEDCNGIPLEIKASSNDKYPIDKIAEWSHTNTHSYNK</sequence>
<name>A0AAC9J7Z7_9GAMM</name>
<evidence type="ECO:0000259" key="1">
    <source>
        <dbReference type="PROSITE" id="PS51819"/>
    </source>
</evidence>
<dbReference type="Proteomes" id="UP000182459">
    <property type="component" value="Chromosome"/>
</dbReference>
<feature type="domain" description="VOC" evidence="1">
    <location>
        <begin position="6"/>
        <end position="137"/>
    </location>
</feature>
<dbReference type="InterPro" id="IPR029068">
    <property type="entry name" value="Glyas_Bleomycin-R_OHBP_Dase"/>
</dbReference>
<evidence type="ECO:0000313" key="2">
    <source>
        <dbReference type="EMBL" id="APD50886.1"/>
    </source>
</evidence>
<dbReference type="PROSITE" id="PS51819">
    <property type="entry name" value="VOC"/>
    <property type="match status" value="1"/>
</dbReference>
<gene>
    <name evidence="2" type="ORF">FSC454_07115</name>
</gene>
<dbReference type="Pfam" id="PF00903">
    <property type="entry name" value="Glyoxalase"/>
    <property type="match status" value="1"/>
</dbReference>
<dbReference type="SUPFAM" id="SSF54593">
    <property type="entry name" value="Glyoxalase/Bleomycin resistance protein/Dihydroxybiphenyl dioxygenase"/>
    <property type="match status" value="1"/>
</dbReference>
<dbReference type="KEGG" id="fhi:FSC454_07115"/>
<reference evidence="2 3" key="1">
    <citation type="submission" date="2016-11" db="EMBL/GenBank/DDBJ databases">
        <authorList>
            <person name="Hagglund E."/>
            <person name="Bystrom M."/>
            <person name="Naslund J."/>
            <person name="Stenberg P."/>
            <person name="Sjodin A."/>
        </authorList>
    </citation>
    <scope>NUCLEOTIDE SEQUENCE [LARGE SCALE GENOMIC DNA]</scope>
    <source>
        <strain evidence="2 3">CCUG 58020</strain>
    </source>
</reference>
<proteinExistence type="predicted"/>
<accession>A0AAC9J7Z7</accession>
<dbReference type="InterPro" id="IPR037523">
    <property type="entry name" value="VOC_core"/>
</dbReference>
<dbReference type="PANTHER" id="PTHR39434:SF1">
    <property type="entry name" value="VOC DOMAIN-CONTAINING PROTEIN"/>
    <property type="match status" value="1"/>
</dbReference>
<keyword evidence="3" id="KW-1185">Reference proteome</keyword>
<protein>
    <recommendedName>
        <fullName evidence="1">VOC domain-containing protein</fullName>
    </recommendedName>
</protein>
<dbReference type="EMBL" id="CP018093">
    <property type="protein sequence ID" value="APD50886.1"/>
    <property type="molecule type" value="Genomic_DNA"/>
</dbReference>
<dbReference type="RefSeq" id="WP_066047343.1">
    <property type="nucleotide sequence ID" value="NZ_CP018093.1"/>
</dbReference>
<dbReference type="Gene3D" id="3.10.180.10">
    <property type="entry name" value="2,3-Dihydroxybiphenyl 1,2-Dioxygenase, domain 1"/>
    <property type="match status" value="1"/>
</dbReference>
<dbReference type="InterPro" id="IPR004360">
    <property type="entry name" value="Glyas_Fos-R_dOase_dom"/>
</dbReference>
<dbReference type="AlphaFoldDB" id="A0AAC9J7Z7"/>
<evidence type="ECO:0000313" key="3">
    <source>
        <dbReference type="Proteomes" id="UP000182459"/>
    </source>
</evidence>